<reference evidence="1" key="1">
    <citation type="submission" date="2018-05" db="EMBL/GenBank/DDBJ databases">
        <authorList>
            <person name="Lanie J.A."/>
            <person name="Ng W.-L."/>
            <person name="Kazmierczak K.M."/>
            <person name="Andrzejewski T.M."/>
            <person name="Davidsen T.M."/>
            <person name="Wayne K.J."/>
            <person name="Tettelin H."/>
            <person name="Glass J.I."/>
            <person name="Rusch D."/>
            <person name="Podicherti R."/>
            <person name="Tsui H.-C.T."/>
            <person name="Winkler M.E."/>
        </authorList>
    </citation>
    <scope>NUCLEOTIDE SEQUENCE</scope>
</reference>
<gene>
    <name evidence="1" type="ORF">METZ01_LOCUS116295</name>
</gene>
<accession>A0A381XG54</accession>
<organism evidence="1">
    <name type="scientific">marine metagenome</name>
    <dbReference type="NCBI Taxonomy" id="408172"/>
    <lineage>
        <taxon>unclassified sequences</taxon>
        <taxon>metagenomes</taxon>
        <taxon>ecological metagenomes</taxon>
    </lineage>
</organism>
<proteinExistence type="predicted"/>
<evidence type="ECO:0000313" key="1">
    <source>
        <dbReference type="EMBL" id="SVA63441.1"/>
    </source>
</evidence>
<dbReference type="EMBL" id="UINC01014977">
    <property type="protein sequence ID" value="SVA63441.1"/>
    <property type="molecule type" value="Genomic_DNA"/>
</dbReference>
<feature type="non-terminal residue" evidence="1">
    <location>
        <position position="1"/>
    </location>
</feature>
<sequence>VTAGASADAAYEDGVAVFTLAKGGLMWEASVGGQTFEFEKKTGD</sequence>
<dbReference type="AlphaFoldDB" id="A0A381XG54"/>
<protein>
    <submittedName>
        <fullName evidence="1">Uncharacterized protein</fullName>
    </submittedName>
</protein>
<name>A0A381XG54_9ZZZZ</name>